<dbReference type="Pfam" id="PF00462">
    <property type="entry name" value="Glutaredoxin"/>
    <property type="match status" value="1"/>
</dbReference>
<dbReference type="InterPro" id="IPR011767">
    <property type="entry name" value="GLR_AS"/>
</dbReference>
<dbReference type="FunFam" id="3.40.30.10:FF:000026">
    <property type="entry name" value="Glutaredoxin 2"/>
    <property type="match status" value="1"/>
</dbReference>
<evidence type="ECO:0000256" key="5">
    <source>
        <dbReference type="ARBA" id="ARBA00023284"/>
    </source>
</evidence>
<comment type="catalytic activity">
    <reaction evidence="7">
        <text>RX + glutathione = an S-substituted glutathione + a halide anion + H(+)</text>
        <dbReference type="Rhea" id="RHEA:16437"/>
        <dbReference type="ChEBI" id="CHEBI:15378"/>
        <dbReference type="ChEBI" id="CHEBI:16042"/>
        <dbReference type="ChEBI" id="CHEBI:17792"/>
        <dbReference type="ChEBI" id="CHEBI:57925"/>
        <dbReference type="ChEBI" id="CHEBI:90779"/>
        <dbReference type="EC" id="2.5.1.18"/>
    </reaction>
</comment>
<dbReference type="AlphaFoldDB" id="A0A1E4SXH6"/>
<dbReference type="PANTHER" id="PTHR45694:SF18">
    <property type="entry name" value="GLUTAREDOXIN-1-RELATED"/>
    <property type="match status" value="1"/>
</dbReference>
<gene>
    <name evidence="10" type="ORF">CANARDRAFT_69088</name>
</gene>
<dbReference type="PANTHER" id="PTHR45694">
    <property type="entry name" value="GLUTAREDOXIN 2"/>
    <property type="match status" value="1"/>
</dbReference>
<keyword evidence="5" id="KW-0676">Redox-active center</keyword>
<evidence type="ECO:0000259" key="9">
    <source>
        <dbReference type="Pfam" id="PF00462"/>
    </source>
</evidence>
<comment type="catalytic activity">
    <reaction evidence="6">
        <text>1-chloro-2,4-dinitrobenzene + glutathione = 2,4-dinitrophenyl-S-glutathione + chloride + H(+)</text>
        <dbReference type="Rhea" id="RHEA:51220"/>
        <dbReference type="ChEBI" id="CHEBI:15378"/>
        <dbReference type="ChEBI" id="CHEBI:17996"/>
        <dbReference type="ChEBI" id="CHEBI:34718"/>
        <dbReference type="ChEBI" id="CHEBI:57925"/>
        <dbReference type="ChEBI" id="CHEBI:133977"/>
        <dbReference type="EC" id="2.5.1.18"/>
    </reaction>
</comment>
<dbReference type="OrthoDB" id="418495at2759"/>
<dbReference type="PROSITE" id="PS00195">
    <property type="entry name" value="GLUTAREDOXIN_1"/>
    <property type="match status" value="1"/>
</dbReference>
<dbReference type="STRING" id="983967.A0A1E4SXH6"/>
<feature type="signal peptide" evidence="8">
    <location>
        <begin position="1"/>
        <end position="18"/>
    </location>
</feature>
<dbReference type="EMBL" id="KV453858">
    <property type="protein sequence ID" value="ODV84208.1"/>
    <property type="molecule type" value="Genomic_DNA"/>
</dbReference>
<proteinExistence type="predicted"/>
<dbReference type="InterPro" id="IPR002109">
    <property type="entry name" value="Glutaredoxin"/>
</dbReference>
<dbReference type="SUPFAM" id="SSF52833">
    <property type="entry name" value="Thioredoxin-like"/>
    <property type="match status" value="1"/>
</dbReference>
<evidence type="ECO:0000256" key="4">
    <source>
        <dbReference type="ARBA" id="ARBA00023157"/>
    </source>
</evidence>
<organism evidence="10 11">
    <name type="scientific">[Candida] arabinofermentans NRRL YB-2248</name>
    <dbReference type="NCBI Taxonomy" id="983967"/>
    <lineage>
        <taxon>Eukaryota</taxon>
        <taxon>Fungi</taxon>
        <taxon>Dikarya</taxon>
        <taxon>Ascomycota</taxon>
        <taxon>Saccharomycotina</taxon>
        <taxon>Pichiomycetes</taxon>
        <taxon>Pichiales</taxon>
        <taxon>Pichiaceae</taxon>
        <taxon>Ogataea</taxon>
        <taxon>Ogataea/Candida clade</taxon>
    </lineage>
</organism>
<dbReference type="InterPro" id="IPR036249">
    <property type="entry name" value="Thioredoxin-like_sf"/>
</dbReference>
<feature type="domain" description="Glutaredoxin" evidence="9">
    <location>
        <begin position="50"/>
        <end position="112"/>
    </location>
</feature>
<dbReference type="NCBIfam" id="TIGR02180">
    <property type="entry name" value="GRX_euk"/>
    <property type="match status" value="1"/>
</dbReference>
<comment type="catalytic activity">
    <reaction evidence="1">
        <text>2 glutathione + H2O2 = glutathione disulfide + 2 H2O</text>
        <dbReference type="Rhea" id="RHEA:16833"/>
        <dbReference type="ChEBI" id="CHEBI:15377"/>
        <dbReference type="ChEBI" id="CHEBI:16240"/>
        <dbReference type="ChEBI" id="CHEBI:57925"/>
        <dbReference type="ChEBI" id="CHEBI:58297"/>
        <dbReference type="EC" id="1.11.1.9"/>
    </reaction>
</comment>
<evidence type="ECO:0000256" key="3">
    <source>
        <dbReference type="ARBA" id="ARBA00022982"/>
    </source>
</evidence>
<dbReference type="PROSITE" id="PS51354">
    <property type="entry name" value="GLUTAREDOXIN_2"/>
    <property type="match status" value="1"/>
</dbReference>
<dbReference type="GO" id="GO:0015038">
    <property type="term" value="F:glutathione disulfide oxidoreductase activity"/>
    <property type="evidence" value="ECO:0007669"/>
    <property type="project" value="TreeGrafter"/>
</dbReference>
<dbReference type="GO" id="GO:0034599">
    <property type="term" value="P:cellular response to oxidative stress"/>
    <property type="evidence" value="ECO:0007669"/>
    <property type="project" value="TreeGrafter"/>
</dbReference>
<evidence type="ECO:0000256" key="7">
    <source>
        <dbReference type="ARBA" id="ARBA00047960"/>
    </source>
</evidence>
<dbReference type="InterPro" id="IPR014025">
    <property type="entry name" value="Glutaredoxin_subgr"/>
</dbReference>
<dbReference type="GO" id="GO:0004364">
    <property type="term" value="F:glutathione transferase activity"/>
    <property type="evidence" value="ECO:0007669"/>
    <property type="project" value="UniProtKB-EC"/>
</dbReference>
<dbReference type="Gene3D" id="3.40.30.10">
    <property type="entry name" value="Glutaredoxin"/>
    <property type="match status" value="1"/>
</dbReference>
<keyword evidence="8" id="KW-0732">Signal</keyword>
<keyword evidence="4" id="KW-1015">Disulfide bond</keyword>
<reference evidence="11" key="1">
    <citation type="submission" date="2016-04" db="EMBL/GenBank/DDBJ databases">
        <title>Comparative genomics of biotechnologically important yeasts.</title>
        <authorList>
            <consortium name="DOE Joint Genome Institute"/>
            <person name="Riley R."/>
            <person name="Haridas S."/>
            <person name="Wolfe K.H."/>
            <person name="Lopes M.R."/>
            <person name="Hittinger C.T."/>
            <person name="Goker M."/>
            <person name="Salamov A."/>
            <person name="Wisecaver J."/>
            <person name="Long T.M."/>
            <person name="Aerts A.L."/>
            <person name="Barry K."/>
            <person name="Choi C."/>
            <person name="Clum A."/>
            <person name="Coughlan A.Y."/>
            <person name="Deshpande S."/>
            <person name="Douglass A.P."/>
            <person name="Hanson S.J."/>
            <person name="Klenk H.-P."/>
            <person name="Labutti K."/>
            <person name="Lapidus A."/>
            <person name="Lindquist E."/>
            <person name="Lipzen A."/>
            <person name="Meier-Kolthoff J.P."/>
            <person name="Ohm R.A."/>
            <person name="Otillar R.P."/>
            <person name="Pangilinan J."/>
            <person name="Peng Y."/>
            <person name="Rokas A."/>
            <person name="Rosa C.A."/>
            <person name="Scheuner C."/>
            <person name="Sibirny A.A."/>
            <person name="Slot J.C."/>
            <person name="Stielow J.B."/>
            <person name="Sun H."/>
            <person name="Kurtzman C.P."/>
            <person name="Blackwell M."/>
            <person name="Grigoriev I.V."/>
            <person name="Jeffries T.W."/>
        </authorList>
    </citation>
    <scope>NUCLEOTIDE SEQUENCE [LARGE SCALE GENOMIC DNA]</scope>
    <source>
        <strain evidence="11">NRRL YB-2248</strain>
    </source>
</reference>
<feature type="chain" id="PRO_5009162993" description="Glutaredoxin domain-containing protein" evidence="8">
    <location>
        <begin position="19"/>
        <end position="134"/>
    </location>
</feature>
<evidence type="ECO:0000256" key="8">
    <source>
        <dbReference type="SAM" id="SignalP"/>
    </source>
</evidence>
<name>A0A1E4SXH6_9ASCO</name>
<evidence type="ECO:0000256" key="1">
    <source>
        <dbReference type="ARBA" id="ARBA00000217"/>
    </source>
</evidence>
<evidence type="ECO:0000256" key="6">
    <source>
        <dbReference type="ARBA" id="ARBA00035808"/>
    </source>
</evidence>
<keyword evidence="3" id="KW-0249">Electron transport</keyword>
<keyword evidence="2" id="KW-0813">Transport</keyword>
<dbReference type="PRINTS" id="PR00160">
    <property type="entry name" value="GLUTAREDOXIN"/>
</dbReference>
<evidence type="ECO:0000256" key="2">
    <source>
        <dbReference type="ARBA" id="ARBA00022448"/>
    </source>
</evidence>
<dbReference type="CDD" id="cd03419">
    <property type="entry name" value="GRX_GRXh_1_2_like"/>
    <property type="match status" value="1"/>
</dbReference>
<dbReference type="InterPro" id="IPR011899">
    <property type="entry name" value="Glutaredoxin_euk/vir"/>
</dbReference>
<dbReference type="GO" id="GO:0005737">
    <property type="term" value="C:cytoplasm"/>
    <property type="evidence" value="ECO:0007669"/>
    <property type="project" value="TreeGrafter"/>
</dbReference>
<dbReference type="GO" id="GO:0005634">
    <property type="term" value="C:nucleus"/>
    <property type="evidence" value="ECO:0007669"/>
    <property type="project" value="TreeGrafter"/>
</dbReference>
<evidence type="ECO:0000313" key="10">
    <source>
        <dbReference type="EMBL" id="ODV84208.1"/>
    </source>
</evidence>
<evidence type="ECO:0000313" key="11">
    <source>
        <dbReference type="Proteomes" id="UP000094801"/>
    </source>
</evidence>
<accession>A0A1E4SXH6</accession>
<sequence length="134" mass="14514">MNFISVLLTLLIIYKLSSVLRRFFGSSLPVREMSKETVAKVNSIINSHPVFVASKTYCPYCSSAKKTLEAADADAYVLELNTLEDGDEIQDALYSITGQRTVPSIFIGGKHIGGNSDLQALGKSALAAKLKEAK</sequence>
<dbReference type="Proteomes" id="UP000094801">
    <property type="component" value="Unassembled WGS sequence"/>
</dbReference>
<protein>
    <recommendedName>
        <fullName evidence="9">Glutaredoxin domain-containing protein</fullName>
    </recommendedName>
</protein>
<keyword evidence="11" id="KW-1185">Reference proteome</keyword>
<dbReference type="GO" id="GO:0004602">
    <property type="term" value="F:glutathione peroxidase activity"/>
    <property type="evidence" value="ECO:0007669"/>
    <property type="project" value="UniProtKB-EC"/>
</dbReference>